<accession>A0A060SAN0</accession>
<sequence length="267" mass="28861">MVDANVFTLPGLEQDGSLMSVLVRYRPEDKETWLPTVEELFAIQRTTRTNAFAVVEAWSMDLPTHGHAAVINEKALVAYGHKISEQPPSSDAVHWTRWLTHVAGWHVARALLAFLGSGLVAPGAKVVAVGHSASAAIIVEATEHAMRDLPTASYPDLKEGVTLSVTRENEGAGYDGYDDGRAALRRLETLCAEVPVHCVFGGQNDMVPLEAQEAFLDEKTGRRMRSIVRVAGSGHLVVQENPGALARAIWGVLHEDYAAPVVVAAKL</sequence>
<protein>
    <submittedName>
        <fullName evidence="1">Uncharacterized protein</fullName>
    </submittedName>
</protein>
<gene>
    <name evidence="1" type="ORF">BN946_scf184817.g8</name>
</gene>
<reference evidence="1" key="1">
    <citation type="submission" date="2014-01" db="EMBL/GenBank/DDBJ databases">
        <title>The genome of the white-rot fungus Pycnoporus cinnabarinus: a basidiomycete model with a versatile arsenal for lignocellulosic biomass breakdown.</title>
        <authorList>
            <person name="Levasseur A."/>
            <person name="Lomascolo A."/>
            <person name="Ruiz-Duenas F.J."/>
            <person name="Uzan E."/>
            <person name="Piumi F."/>
            <person name="Kues U."/>
            <person name="Ram A.F.J."/>
            <person name="Murat C."/>
            <person name="Haon M."/>
            <person name="Benoit I."/>
            <person name="Arfi Y."/>
            <person name="Chevret D."/>
            <person name="Drula E."/>
            <person name="Kwon M.J."/>
            <person name="Gouret P."/>
            <person name="Lesage-Meessen L."/>
            <person name="Lombard V."/>
            <person name="Mariette J."/>
            <person name="Noirot C."/>
            <person name="Park J."/>
            <person name="Patyshakuliyeva A."/>
            <person name="Wieneger R.A.B."/>
            <person name="Wosten H.A.B."/>
            <person name="Martin F."/>
            <person name="Coutinho P.M."/>
            <person name="de Vries R."/>
            <person name="Martinez A.T."/>
            <person name="Klopp C."/>
            <person name="Pontarotti P."/>
            <person name="Henrissat B."/>
            <person name="Record E."/>
        </authorList>
    </citation>
    <scope>NUCLEOTIDE SEQUENCE [LARGE SCALE GENOMIC DNA]</scope>
    <source>
        <strain evidence="1">BRFM137</strain>
    </source>
</reference>
<dbReference type="Proteomes" id="UP000029665">
    <property type="component" value="Unassembled WGS sequence"/>
</dbReference>
<name>A0A060SAN0_PYCCI</name>
<comment type="caution">
    <text evidence="1">The sequence shown here is derived from an EMBL/GenBank/DDBJ whole genome shotgun (WGS) entry which is preliminary data.</text>
</comment>
<organism evidence="1 2">
    <name type="scientific">Pycnoporus cinnabarinus</name>
    <name type="common">Cinnabar-red polypore</name>
    <name type="synonym">Trametes cinnabarina</name>
    <dbReference type="NCBI Taxonomy" id="5643"/>
    <lineage>
        <taxon>Eukaryota</taxon>
        <taxon>Fungi</taxon>
        <taxon>Dikarya</taxon>
        <taxon>Basidiomycota</taxon>
        <taxon>Agaricomycotina</taxon>
        <taxon>Agaricomycetes</taxon>
        <taxon>Polyporales</taxon>
        <taxon>Polyporaceae</taxon>
        <taxon>Trametes</taxon>
    </lineage>
</organism>
<evidence type="ECO:0000313" key="1">
    <source>
        <dbReference type="EMBL" id="CDO69448.1"/>
    </source>
</evidence>
<evidence type="ECO:0000313" key="2">
    <source>
        <dbReference type="Proteomes" id="UP000029665"/>
    </source>
</evidence>
<dbReference type="EMBL" id="CCBP010000044">
    <property type="protein sequence ID" value="CDO69448.1"/>
    <property type="molecule type" value="Genomic_DNA"/>
</dbReference>
<proteinExistence type="predicted"/>
<dbReference type="OMA" id="GACVMIQ"/>
<dbReference type="Gene3D" id="3.40.50.1820">
    <property type="entry name" value="alpha/beta hydrolase"/>
    <property type="match status" value="2"/>
</dbReference>
<dbReference type="SUPFAM" id="SSF53474">
    <property type="entry name" value="alpha/beta-Hydrolases"/>
    <property type="match status" value="1"/>
</dbReference>
<keyword evidence="2" id="KW-1185">Reference proteome</keyword>
<dbReference type="AlphaFoldDB" id="A0A060SAN0"/>
<dbReference type="OrthoDB" id="94039at2759"/>
<dbReference type="InterPro" id="IPR029058">
    <property type="entry name" value="AB_hydrolase_fold"/>
</dbReference>
<dbReference type="HOGENOM" id="CLU_1042595_0_0_1"/>